<dbReference type="Gene3D" id="2.40.50.140">
    <property type="entry name" value="Nucleic acid-binding proteins"/>
    <property type="match status" value="1"/>
</dbReference>
<dbReference type="InterPro" id="IPR011344">
    <property type="entry name" value="ssDNA-bd"/>
</dbReference>
<keyword evidence="1 3" id="KW-0238">DNA-binding</keyword>
<dbReference type="NCBIfam" id="TIGR00621">
    <property type="entry name" value="ssb"/>
    <property type="match status" value="1"/>
</dbReference>
<dbReference type="AlphaFoldDB" id="A0A0K8MB88"/>
<evidence type="ECO:0000256" key="1">
    <source>
        <dbReference type="ARBA" id="ARBA00023125"/>
    </source>
</evidence>
<dbReference type="CDD" id="cd04496">
    <property type="entry name" value="SSB_OBF"/>
    <property type="match status" value="1"/>
</dbReference>
<keyword evidence="2" id="KW-0233">DNA recombination</keyword>
<comment type="caution">
    <text evidence="3">Lacks conserved residue(s) required for the propagation of feature annotation.</text>
</comment>
<evidence type="ECO:0000256" key="3">
    <source>
        <dbReference type="HAMAP-Rule" id="MF_00984"/>
    </source>
</evidence>
<dbReference type="GO" id="GO:0003697">
    <property type="term" value="F:single-stranded DNA binding"/>
    <property type="evidence" value="ECO:0007669"/>
    <property type="project" value="UniProtKB-UniRule"/>
</dbReference>
<name>A0A0K8MB88_9PROT</name>
<sequence>MSLNRICLLGHVGKNPQFYQTSIGDAYARFSLATQESWKDAQGNKQTRTQWHSVAVFSQGLVEIARQYLNKGAYVFLEGMLHYRQVLTDDGREYPVAEILLKNPRSVLRILQPGKTVASVPEEHSTEEACHDA</sequence>
<organism evidence="5 6">
    <name type="scientific">Caedimonas varicaedens</name>
    <dbReference type="NCBI Taxonomy" id="1629334"/>
    <lineage>
        <taxon>Bacteria</taxon>
        <taxon>Pseudomonadati</taxon>
        <taxon>Pseudomonadota</taxon>
        <taxon>Alphaproteobacteria</taxon>
        <taxon>Holosporales</taxon>
        <taxon>Caedimonadaceae</taxon>
        <taxon>Caedimonas</taxon>
    </lineage>
</organism>
<comment type="subunit">
    <text evidence="3">Homotetramer.</text>
</comment>
<proteinExistence type="inferred from homology"/>
<dbReference type="GO" id="GO:0006310">
    <property type="term" value="P:DNA recombination"/>
    <property type="evidence" value="ECO:0007669"/>
    <property type="project" value="UniProtKB-KW"/>
</dbReference>
<keyword evidence="6" id="KW-1185">Reference proteome</keyword>
<protein>
    <recommendedName>
        <fullName evidence="3 4">Single-stranded DNA-binding protein</fullName>
        <shortName evidence="3">SSB</shortName>
    </recommendedName>
</protein>
<dbReference type="InterPro" id="IPR012340">
    <property type="entry name" value="NA-bd_OB-fold"/>
</dbReference>
<dbReference type="GO" id="GO:0006260">
    <property type="term" value="P:DNA replication"/>
    <property type="evidence" value="ECO:0007669"/>
    <property type="project" value="InterPro"/>
</dbReference>
<dbReference type="SUPFAM" id="SSF50249">
    <property type="entry name" value="Nucleic acid-binding proteins"/>
    <property type="match status" value="1"/>
</dbReference>
<dbReference type="PROSITE" id="PS50935">
    <property type="entry name" value="SSB"/>
    <property type="match status" value="1"/>
</dbReference>
<evidence type="ECO:0000256" key="2">
    <source>
        <dbReference type="ARBA" id="ARBA00023172"/>
    </source>
</evidence>
<dbReference type="PANTHER" id="PTHR10302:SF0">
    <property type="entry name" value="SINGLE-STRANDED DNA-BINDING PROTEIN, MITOCHONDRIAL"/>
    <property type="match status" value="1"/>
</dbReference>
<dbReference type="GO" id="GO:0009295">
    <property type="term" value="C:nucleoid"/>
    <property type="evidence" value="ECO:0007669"/>
    <property type="project" value="TreeGrafter"/>
</dbReference>
<dbReference type="Pfam" id="PF00436">
    <property type="entry name" value="SSB"/>
    <property type="match status" value="1"/>
</dbReference>
<dbReference type="InterPro" id="IPR000424">
    <property type="entry name" value="Primosome_PriB/ssb"/>
</dbReference>
<comment type="caution">
    <text evidence="5">The sequence shown here is derived from an EMBL/GenBank/DDBJ whole genome shotgun (WGS) entry which is preliminary data.</text>
</comment>
<dbReference type="PANTHER" id="PTHR10302">
    <property type="entry name" value="SINGLE-STRANDED DNA-BINDING PROTEIN"/>
    <property type="match status" value="1"/>
</dbReference>
<evidence type="ECO:0000256" key="4">
    <source>
        <dbReference type="RuleBase" id="RU000524"/>
    </source>
</evidence>
<dbReference type="EMBL" id="BBVC01000017">
    <property type="protein sequence ID" value="GAO97776.1"/>
    <property type="molecule type" value="Genomic_DNA"/>
</dbReference>
<evidence type="ECO:0000313" key="6">
    <source>
        <dbReference type="Proteomes" id="UP000036771"/>
    </source>
</evidence>
<dbReference type="STRING" id="1629334.Cva_00416"/>
<accession>A0A0K8MB88</accession>
<dbReference type="OrthoDB" id="9809878at2"/>
<dbReference type="Proteomes" id="UP000036771">
    <property type="component" value="Unassembled WGS sequence"/>
</dbReference>
<dbReference type="HAMAP" id="MF_00984">
    <property type="entry name" value="SSB"/>
    <property type="match status" value="1"/>
</dbReference>
<evidence type="ECO:0000313" key="5">
    <source>
        <dbReference type="EMBL" id="GAO97776.1"/>
    </source>
</evidence>
<reference evidence="5 6" key="1">
    <citation type="submission" date="2015-03" db="EMBL/GenBank/DDBJ databases">
        <title>Caedibacter varicaedens, whole genome shotgun sequence.</title>
        <authorList>
            <person name="Suzuki H."/>
            <person name="Dapper A.L."/>
            <person name="Gibson A.K."/>
            <person name="Jackson C."/>
            <person name="Lee H."/>
            <person name="Pejaver V.R."/>
            <person name="Doak T."/>
            <person name="Lynch M."/>
        </authorList>
    </citation>
    <scope>NUCLEOTIDE SEQUENCE [LARGE SCALE GENOMIC DNA]</scope>
</reference>
<gene>
    <name evidence="5" type="primary">ssb_1</name>
    <name evidence="5" type="ORF">Cva_00416</name>
</gene>